<dbReference type="InterPro" id="IPR050491">
    <property type="entry name" value="AmpC-like"/>
</dbReference>
<dbReference type="PANTHER" id="PTHR46825:SF12">
    <property type="entry name" value="PENICILLIN-BINDING PROTEIN 4"/>
    <property type="match status" value="1"/>
</dbReference>
<evidence type="ECO:0000256" key="1">
    <source>
        <dbReference type="SAM" id="Phobius"/>
    </source>
</evidence>
<accession>A0A8J7W5S6</accession>
<keyword evidence="3" id="KW-0378">Hydrolase</keyword>
<evidence type="ECO:0000313" key="4">
    <source>
        <dbReference type="Proteomes" id="UP000675664"/>
    </source>
</evidence>
<keyword evidence="1" id="KW-0472">Membrane</keyword>
<reference evidence="3" key="1">
    <citation type="submission" date="2021-04" db="EMBL/GenBank/DDBJ databases">
        <title>Sinoanaerobacter chloroacetimidivorans sp. nov., an obligate anaerobic bacterium isolated from anaerobic sludge.</title>
        <authorList>
            <person name="Bao Y."/>
        </authorList>
    </citation>
    <scope>NUCLEOTIDE SEQUENCE</scope>
    <source>
        <strain evidence="3">BAD-6</strain>
    </source>
</reference>
<dbReference type="SUPFAM" id="SSF56601">
    <property type="entry name" value="beta-lactamase/transpeptidase-like"/>
    <property type="match status" value="1"/>
</dbReference>
<dbReference type="AlphaFoldDB" id="A0A8J7W5S6"/>
<keyword evidence="4" id="KW-1185">Reference proteome</keyword>
<dbReference type="RefSeq" id="WP_227019994.1">
    <property type="nucleotide sequence ID" value="NZ_JAGSND010000017.1"/>
</dbReference>
<dbReference type="GO" id="GO:0016787">
    <property type="term" value="F:hydrolase activity"/>
    <property type="evidence" value="ECO:0007669"/>
    <property type="project" value="UniProtKB-KW"/>
</dbReference>
<dbReference type="Proteomes" id="UP000675664">
    <property type="component" value="Unassembled WGS sequence"/>
</dbReference>
<keyword evidence="1" id="KW-0812">Transmembrane</keyword>
<dbReference type="Gene3D" id="3.40.710.10">
    <property type="entry name" value="DD-peptidase/beta-lactamase superfamily"/>
    <property type="match status" value="1"/>
</dbReference>
<feature type="transmembrane region" description="Helical" evidence="1">
    <location>
        <begin position="434"/>
        <end position="452"/>
    </location>
</feature>
<evidence type="ECO:0000313" key="3">
    <source>
        <dbReference type="EMBL" id="MBR0599863.1"/>
    </source>
</evidence>
<keyword evidence="1" id="KW-1133">Transmembrane helix</keyword>
<dbReference type="InterPro" id="IPR001466">
    <property type="entry name" value="Beta-lactam-related"/>
</dbReference>
<name>A0A8J7W5S6_9FIRM</name>
<comment type="caution">
    <text evidence="3">The sequence shown here is derived from an EMBL/GenBank/DDBJ whole genome shotgun (WGS) entry which is preliminary data.</text>
</comment>
<dbReference type="PANTHER" id="PTHR46825">
    <property type="entry name" value="D-ALANYL-D-ALANINE-CARBOXYPEPTIDASE/ENDOPEPTIDASE AMPH"/>
    <property type="match status" value="1"/>
</dbReference>
<protein>
    <submittedName>
        <fullName evidence="3">Serine hydrolase</fullName>
    </submittedName>
</protein>
<feature type="transmembrane region" description="Helical" evidence="1">
    <location>
        <begin position="394"/>
        <end position="414"/>
    </location>
</feature>
<organism evidence="3 4">
    <name type="scientific">Sinanaerobacter chloroacetimidivorans</name>
    <dbReference type="NCBI Taxonomy" id="2818044"/>
    <lineage>
        <taxon>Bacteria</taxon>
        <taxon>Bacillati</taxon>
        <taxon>Bacillota</taxon>
        <taxon>Clostridia</taxon>
        <taxon>Peptostreptococcales</taxon>
        <taxon>Anaerovoracaceae</taxon>
        <taxon>Sinanaerobacter</taxon>
    </lineage>
</organism>
<reference evidence="3" key="2">
    <citation type="submission" date="2021-04" db="EMBL/GenBank/DDBJ databases">
        <authorList>
            <person name="Liu J."/>
        </authorList>
    </citation>
    <scope>NUCLEOTIDE SEQUENCE</scope>
    <source>
        <strain evidence="3">BAD-6</strain>
    </source>
</reference>
<dbReference type="InterPro" id="IPR012338">
    <property type="entry name" value="Beta-lactam/transpept-like"/>
</dbReference>
<dbReference type="Pfam" id="PF00144">
    <property type="entry name" value="Beta-lactamase"/>
    <property type="match status" value="1"/>
</dbReference>
<feature type="transmembrane region" description="Helical" evidence="1">
    <location>
        <begin position="472"/>
        <end position="492"/>
    </location>
</feature>
<proteinExistence type="predicted"/>
<gene>
    <name evidence="3" type="ORF">KCX82_18420</name>
</gene>
<feature type="domain" description="Beta-lactamase-related" evidence="2">
    <location>
        <begin position="47"/>
        <end position="364"/>
    </location>
</feature>
<evidence type="ECO:0000259" key="2">
    <source>
        <dbReference type="Pfam" id="PF00144"/>
    </source>
</evidence>
<sequence>MGTLNKVTCKKLIKGIVLLILILLCLSDCTKSDFDKQEQVSEFTSFLDNRIPDLMKRYDIPGANVALIHDGEIVWLRAYGYADVGRKQTMTKGTTYRAESLSKSVTAWGVVKLVEQGKLDFDAPVKQYIKSWELPAGVEETITVRQLLSNSAGMPLGTIGEEYSPKGQIPSLQEYLSKEAKQIQKPGSFLYSNVGYNLLELMIEEVTGQKFAEYMDEEILGPLGMQNSSFVWKEENEDNMATGYDIKGHPVPAYVYPGKASGGLFTTADDVARFVIAGMPQFDKTNQKLLKVSNMQEIYSPYVEIPGLYGIVADSYGMGHFLETLENGDKAVFHGGQGHGWMTHFHCLPDKGDGIVILTNSQRSWPFISYLISDWSKWIGIPALGMNRIAQGVLLVWSVILLLFIASLLLLWRIGTNFMSGNRKWVPFTKENRLLRFLLGFVALAILTILVWCVNQDYLFITSVFPTAYQWLGLSALVFAVTCMLLAVFPRLSMKVMKIK</sequence>
<dbReference type="EMBL" id="JAGSND010000017">
    <property type="protein sequence ID" value="MBR0599863.1"/>
    <property type="molecule type" value="Genomic_DNA"/>
</dbReference>